<evidence type="ECO:0000313" key="2">
    <source>
        <dbReference type="Proteomes" id="UP000490386"/>
    </source>
</evidence>
<organism evidence="1 2">
    <name type="scientific">Pseudoclavibacter terrae</name>
    <dbReference type="NCBI Taxonomy" id="1530195"/>
    <lineage>
        <taxon>Bacteria</taxon>
        <taxon>Bacillati</taxon>
        <taxon>Actinomycetota</taxon>
        <taxon>Actinomycetes</taxon>
        <taxon>Micrococcales</taxon>
        <taxon>Microbacteriaceae</taxon>
        <taxon>Pseudoclavibacter</taxon>
    </lineage>
</organism>
<dbReference type="EMBL" id="WBJX01000002">
    <property type="protein sequence ID" value="KAB1638571.1"/>
    <property type="molecule type" value="Genomic_DNA"/>
</dbReference>
<dbReference type="AlphaFoldDB" id="A0A7J5B3R5"/>
<accession>A0A7J5B3R5</accession>
<gene>
    <name evidence="1" type="ORF">F8O03_09335</name>
</gene>
<name>A0A7J5B3R5_9MICO</name>
<protein>
    <submittedName>
        <fullName evidence="1">Uncharacterized protein</fullName>
    </submittedName>
</protein>
<sequence length="76" mass="8256">MWWMQAKPVTSTLRYPRLAALAFLLAVTFVTLAATLGILWLFVPEVAARTVEQGLQLALGLAEVVQSAVSWLGSVL</sequence>
<comment type="caution">
    <text evidence="1">The sequence shown here is derived from an EMBL/GenBank/DDBJ whole genome shotgun (WGS) entry which is preliminary data.</text>
</comment>
<evidence type="ECO:0000313" key="1">
    <source>
        <dbReference type="EMBL" id="KAB1638571.1"/>
    </source>
</evidence>
<keyword evidence="2" id="KW-1185">Reference proteome</keyword>
<reference evidence="1 2" key="1">
    <citation type="submission" date="2019-09" db="EMBL/GenBank/DDBJ databases">
        <title>Phylogeny of genus Pseudoclavibacter and closely related genus.</title>
        <authorList>
            <person name="Li Y."/>
        </authorList>
    </citation>
    <scope>NUCLEOTIDE SEQUENCE [LARGE SCALE GENOMIC DNA]</scope>
    <source>
        <strain evidence="1 2">THG-MD12</strain>
    </source>
</reference>
<proteinExistence type="predicted"/>
<dbReference type="Proteomes" id="UP000490386">
    <property type="component" value="Unassembled WGS sequence"/>
</dbReference>